<proteinExistence type="predicted"/>
<sequence>MSKHEKKEKKEKKHKKDDKKRKHKDDKKDRDERKDDKKDKSSKKHKVVSSEEVERAIDLKAAGQQIESMLAEFPDLAADLKGILKMVDAGEAVVIGGIQNRDMKHRLATLFPLMGLVESGPNESYSKHKVAKQIVLIDNFGAALERPNFRTSTAIVAPSESSVAPKKPARAAPIGPQRPPSSMTMPPLPDDDDDHVVGPALPGMKGFREASADVEEAMRRQAEVDEALQWKKLRGGGGDDGPAKPAVLQREEWMLSLPADESIQSALGGGAGGAQAPRKFRARDKDERDDSWFAAPADREQALREKAQWEMLGYVPGKTKLDANGMVISDALPPSSSVGGAPIEEAAPRLPVRQEKSLFEKHQETRKKEAAASGHTGPAAWDRERDMASRRQLTGDAATQLIQQANEMSSRFAAPKVTRTFL</sequence>
<dbReference type="Pfam" id="PF12572">
    <property type="entry name" value="DUF3752"/>
    <property type="match status" value="1"/>
</dbReference>
<reference evidence="4 5" key="1">
    <citation type="submission" date="2019-03" db="EMBL/GenBank/DDBJ databases">
        <authorList>
            <person name="Gaulin E."/>
            <person name="Dumas B."/>
        </authorList>
    </citation>
    <scope>NUCLEOTIDE SEQUENCE [LARGE SCALE GENOMIC DNA]</scope>
    <source>
        <strain evidence="4">CBS 568.67</strain>
    </source>
</reference>
<dbReference type="PANTHER" id="PTHR47422:SF1">
    <property type="entry name" value="DNAJ HEAT SHOCK N-TERMINAL DOMAIN-CONTAINING PROTEIN"/>
    <property type="match status" value="1"/>
</dbReference>
<dbReference type="InterPro" id="IPR022226">
    <property type="entry name" value="DUF3752"/>
</dbReference>
<dbReference type="PANTHER" id="PTHR47422">
    <property type="entry name" value="DNAJ HEAT SHOCK N-TERMINAL DOMAIN-CONTAINING PROTEIN"/>
    <property type="match status" value="1"/>
</dbReference>
<evidence type="ECO:0000313" key="3">
    <source>
        <dbReference type="EMBL" id="KAF0683022.1"/>
    </source>
</evidence>
<evidence type="ECO:0000313" key="5">
    <source>
        <dbReference type="Proteomes" id="UP000332933"/>
    </source>
</evidence>
<protein>
    <submittedName>
        <fullName evidence="4">Aste57867_24875 protein</fullName>
    </submittedName>
</protein>
<keyword evidence="5" id="KW-1185">Reference proteome</keyword>
<dbReference type="OrthoDB" id="73491at2759"/>
<name>A0A485LVW1_9STRA</name>
<gene>
    <name evidence="4" type="primary">Aste57867_24875</name>
    <name evidence="3" type="ORF">As57867_024797</name>
    <name evidence="4" type="ORF">ASTE57867_24875</name>
</gene>
<feature type="compositionally biased region" description="Basic and acidic residues" evidence="1">
    <location>
        <begin position="26"/>
        <end position="39"/>
    </location>
</feature>
<accession>A0A485LVW1</accession>
<evidence type="ECO:0000259" key="2">
    <source>
        <dbReference type="Pfam" id="PF12572"/>
    </source>
</evidence>
<dbReference type="EMBL" id="CAADRA010007482">
    <property type="protein sequence ID" value="VFU01509.1"/>
    <property type="molecule type" value="Genomic_DNA"/>
</dbReference>
<dbReference type="EMBL" id="VJMH01007456">
    <property type="protein sequence ID" value="KAF0683022.1"/>
    <property type="molecule type" value="Genomic_DNA"/>
</dbReference>
<reference evidence="3" key="2">
    <citation type="submission" date="2019-06" db="EMBL/GenBank/DDBJ databases">
        <title>Genomics analysis of Aphanomyces spp. identifies a new class of oomycete effector associated with host adaptation.</title>
        <authorList>
            <person name="Gaulin E."/>
        </authorList>
    </citation>
    <scope>NUCLEOTIDE SEQUENCE</scope>
    <source>
        <strain evidence="3">CBS 578.67</strain>
    </source>
</reference>
<feature type="region of interest" description="Disordered" evidence="1">
    <location>
        <begin position="1"/>
        <end position="53"/>
    </location>
</feature>
<dbReference type="AlphaFoldDB" id="A0A485LVW1"/>
<evidence type="ECO:0000313" key="4">
    <source>
        <dbReference type="EMBL" id="VFU01509.1"/>
    </source>
</evidence>
<evidence type="ECO:0000256" key="1">
    <source>
        <dbReference type="SAM" id="MobiDB-lite"/>
    </source>
</evidence>
<feature type="region of interest" description="Disordered" evidence="1">
    <location>
        <begin position="333"/>
        <end position="397"/>
    </location>
</feature>
<organism evidence="4 5">
    <name type="scientific">Aphanomyces stellatus</name>
    <dbReference type="NCBI Taxonomy" id="120398"/>
    <lineage>
        <taxon>Eukaryota</taxon>
        <taxon>Sar</taxon>
        <taxon>Stramenopiles</taxon>
        <taxon>Oomycota</taxon>
        <taxon>Saprolegniomycetes</taxon>
        <taxon>Saprolegniales</taxon>
        <taxon>Verrucalvaceae</taxon>
        <taxon>Aphanomyces</taxon>
    </lineage>
</organism>
<feature type="region of interest" description="Disordered" evidence="1">
    <location>
        <begin position="266"/>
        <end position="291"/>
    </location>
</feature>
<feature type="domain" description="DUF3752" evidence="2">
    <location>
        <begin position="276"/>
        <end position="412"/>
    </location>
</feature>
<dbReference type="Proteomes" id="UP000332933">
    <property type="component" value="Unassembled WGS sequence"/>
</dbReference>
<feature type="compositionally biased region" description="Basic and acidic residues" evidence="1">
    <location>
        <begin position="352"/>
        <end position="370"/>
    </location>
</feature>
<feature type="compositionally biased region" description="Basic residues" evidence="1">
    <location>
        <begin position="1"/>
        <end position="25"/>
    </location>
</feature>
<feature type="region of interest" description="Disordered" evidence="1">
    <location>
        <begin position="158"/>
        <end position="188"/>
    </location>
</feature>